<proteinExistence type="predicted"/>
<dbReference type="RefSeq" id="WP_131617008.1">
    <property type="nucleotide sequence ID" value="NZ_CP036532.1"/>
</dbReference>
<keyword evidence="2" id="KW-1185">Reference proteome</keyword>
<evidence type="ECO:0000313" key="2">
    <source>
        <dbReference type="Proteomes" id="UP000293719"/>
    </source>
</evidence>
<name>A0A4P6V369_9HYPH</name>
<dbReference type="InterPro" id="IPR045397">
    <property type="entry name" value="TumE-like"/>
</dbReference>
<protein>
    <submittedName>
        <fullName evidence="1">Uncharacterized protein</fullName>
    </submittedName>
</protein>
<dbReference type="GeneID" id="90768112"/>
<dbReference type="Pfam" id="PF20126">
    <property type="entry name" value="TumE"/>
    <property type="match status" value="1"/>
</dbReference>
<reference evidence="1 2" key="1">
    <citation type="journal article" date="2017" name="Int. J. Syst. Evol. Microbiol.">
        <title>Roseitalea porphyridii gen. nov., sp. nov., isolated from a red alga, and reclassification of Hoeflea suaedae Chung et al. 2013 as Pseudohoeflea suaedae gen. nov., comb. nov.</title>
        <authorList>
            <person name="Hyeon J.W."/>
            <person name="Jeong S.E."/>
            <person name="Baek K."/>
            <person name="Jeon C.O."/>
        </authorList>
    </citation>
    <scope>NUCLEOTIDE SEQUENCE [LARGE SCALE GENOMIC DNA]</scope>
    <source>
        <strain evidence="1 2">MA7-20</strain>
    </source>
</reference>
<gene>
    <name evidence="1" type="ORF">E0E05_12460</name>
</gene>
<organism evidence="1 2">
    <name type="scientific">Roseitalea porphyridii</name>
    <dbReference type="NCBI Taxonomy" id="1852022"/>
    <lineage>
        <taxon>Bacteria</taxon>
        <taxon>Pseudomonadati</taxon>
        <taxon>Pseudomonadota</taxon>
        <taxon>Alphaproteobacteria</taxon>
        <taxon>Hyphomicrobiales</taxon>
        <taxon>Ahrensiaceae</taxon>
        <taxon>Roseitalea</taxon>
    </lineage>
</organism>
<dbReference type="AlphaFoldDB" id="A0A4P6V369"/>
<dbReference type="EMBL" id="CP036532">
    <property type="protein sequence ID" value="QBK31343.1"/>
    <property type="molecule type" value="Genomic_DNA"/>
</dbReference>
<sequence length="110" mass="12629">MIRKASGRATLLLDEKSTFADGTIREVRVWRLPAPTAERPHGLKYSLFFGRPGRRIVGYDNERGKGDHRHYGPIEERFLFVSLDRLLEDFDADVRKEQSRIRASDRGGTA</sequence>
<accession>A0A4P6V369</accession>
<dbReference type="KEGG" id="rpod:E0E05_12460"/>
<dbReference type="OrthoDB" id="7451512at2"/>
<evidence type="ECO:0000313" key="1">
    <source>
        <dbReference type="EMBL" id="QBK31343.1"/>
    </source>
</evidence>
<dbReference type="Proteomes" id="UP000293719">
    <property type="component" value="Chromosome"/>
</dbReference>